<sequence>MRILHLHSTFNAGGKERRCAALINRFGPGVSHTIVSAMPDALGARTLIDPAVPVEFPADFPSLAGPLRVRRLRALARAMQGFDLVLTYNWGAMDAAMAHAVFAPILRLPPLVHHEDGFHVDEAQRRNPRRNWYRRIALARASALVVCSAALEQVALTDWAQPRGRIRRIPNGIRTADYGRKVRPDALPRIVKRKGERWLGTLANLRQVKNLPRLVRAFAAMPPEWQLVILGEGPERQTILAEAMKHRLEDRVHLPGHVPDPAAAIGLFDLFALSSDSEQAPLSVIEAMAAGLAVASPAVGDVAEMVAAENAPYVVPAGDEAALGQALATLGMDEPLRRVVGEANRKRAQREFDEAAMAERYGAVYAAAMGRVSFP</sequence>
<keyword evidence="4" id="KW-1185">Reference proteome</keyword>
<dbReference type="Proteomes" id="UP001222770">
    <property type="component" value="Unassembled WGS sequence"/>
</dbReference>
<evidence type="ECO:0000259" key="2">
    <source>
        <dbReference type="Pfam" id="PF13439"/>
    </source>
</evidence>
<dbReference type="EMBL" id="JAROCY010000004">
    <property type="protein sequence ID" value="MDF8332554.1"/>
    <property type="molecule type" value="Genomic_DNA"/>
</dbReference>
<evidence type="ECO:0000313" key="3">
    <source>
        <dbReference type="EMBL" id="MDF8332554.1"/>
    </source>
</evidence>
<dbReference type="Pfam" id="PF13439">
    <property type="entry name" value="Glyco_transf_4"/>
    <property type="match status" value="1"/>
</dbReference>
<evidence type="ECO:0000313" key="4">
    <source>
        <dbReference type="Proteomes" id="UP001222770"/>
    </source>
</evidence>
<name>A0ABT6CGB5_9SPHN</name>
<comment type="caution">
    <text evidence="3">The sequence shown here is derived from an EMBL/GenBank/DDBJ whole genome shotgun (WGS) entry which is preliminary data.</text>
</comment>
<dbReference type="SUPFAM" id="SSF53756">
    <property type="entry name" value="UDP-Glycosyltransferase/glycogen phosphorylase"/>
    <property type="match status" value="1"/>
</dbReference>
<accession>A0ABT6CGB5</accession>
<feature type="domain" description="Glycosyl transferase family 1" evidence="1">
    <location>
        <begin position="190"/>
        <end position="347"/>
    </location>
</feature>
<evidence type="ECO:0000259" key="1">
    <source>
        <dbReference type="Pfam" id="PF00534"/>
    </source>
</evidence>
<dbReference type="PANTHER" id="PTHR12526">
    <property type="entry name" value="GLYCOSYLTRANSFERASE"/>
    <property type="match status" value="1"/>
</dbReference>
<dbReference type="PANTHER" id="PTHR12526:SF636">
    <property type="entry name" value="BLL3647 PROTEIN"/>
    <property type="match status" value="1"/>
</dbReference>
<protein>
    <submittedName>
        <fullName evidence="3">Glycosyltransferase family 4 protein</fullName>
    </submittedName>
</protein>
<proteinExistence type="predicted"/>
<dbReference type="InterPro" id="IPR028098">
    <property type="entry name" value="Glyco_trans_4-like_N"/>
</dbReference>
<gene>
    <name evidence="3" type="ORF">POM99_05010</name>
</gene>
<dbReference type="Pfam" id="PF00534">
    <property type="entry name" value="Glycos_transf_1"/>
    <property type="match status" value="1"/>
</dbReference>
<organism evidence="3 4">
    <name type="scientific">Novosphingobium cyanobacteriorum</name>
    <dbReference type="NCBI Taxonomy" id="3024215"/>
    <lineage>
        <taxon>Bacteria</taxon>
        <taxon>Pseudomonadati</taxon>
        <taxon>Pseudomonadota</taxon>
        <taxon>Alphaproteobacteria</taxon>
        <taxon>Sphingomonadales</taxon>
        <taxon>Sphingomonadaceae</taxon>
        <taxon>Novosphingobium</taxon>
    </lineage>
</organism>
<feature type="domain" description="Glycosyltransferase subfamily 4-like N-terminal" evidence="2">
    <location>
        <begin position="14"/>
        <end position="176"/>
    </location>
</feature>
<dbReference type="Gene3D" id="3.40.50.2000">
    <property type="entry name" value="Glycogen Phosphorylase B"/>
    <property type="match status" value="2"/>
</dbReference>
<dbReference type="CDD" id="cd03801">
    <property type="entry name" value="GT4_PimA-like"/>
    <property type="match status" value="1"/>
</dbReference>
<dbReference type="InterPro" id="IPR001296">
    <property type="entry name" value="Glyco_trans_1"/>
</dbReference>
<dbReference type="RefSeq" id="WP_277275764.1">
    <property type="nucleotide sequence ID" value="NZ_JAROCY010000004.1"/>
</dbReference>
<reference evidence="3 4" key="1">
    <citation type="submission" date="2023-03" db="EMBL/GenBank/DDBJ databases">
        <title>Novosphingobium cyanobacteriorum sp. nov., isolated from a eutrophic reservoir during the Microcystis bloom period.</title>
        <authorList>
            <person name="Kang M."/>
            <person name="Le V."/>
            <person name="Ko S.-R."/>
            <person name="Lee S.-A."/>
            <person name="Ahn C.-Y."/>
        </authorList>
    </citation>
    <scope>NUCLEOTIDE SEQUENCE [LARGE SCALE GENOMIC DNA]</scope>
    <source>
        <strain evidence="3 4">HBC54</strain>
    </source>
</reference>